<protein>
    <submittedName>
        <fullName evidence="2">Uncharacterized protein</fullName>
    </submittedName>
</protein>
<dbReference type="Proteomes" id="UP000070700">
    <property type="component" value="Unassembled WGS sequence"/>
</dbReference>
<reference evidence="2 3" key="1">
    <citation type="submission" date="2015-10" db="EMBL/GenBank/DDBJ databases">
        <title>Full genome of DAOMC 229536 Phialocephala scopiformis, a fungal endophyte of spruce producing the potent anti-insectan compound rugulosin.</title>
        <authorList>
            <consortium name="DOE Joint Genome Institute"/>
            <person name="Walker A.K."/>
            <person name="Frasz S.L."/>
            <person name="Seifert K.A."/>
            <person name="Miller J.D."/>
            <person name="Mondo S.J."/>
            <person name="Labutti K."/>
            <person name="Lipzen A."/>
            <person name="Dockter R."/>
            <person name="Kennedy M."/>
            <person name="Grigoriev I.V."/>
            <person name="Spatafora J.W."/>
        </authorList>
    </citation>
    <scope>NUCLEOTIDE SEQUENCE [LARGE SCALE GENOMIC DNA]</scope>
    <source>
        <strain evidence="2 3">CBS 120377</strain>
    </source>
</reference>
<gene>
    <name evidence="2" type="ORF">LY89DRAFT_723625</name>
</gene>
<dbReference type="OrthoDB" id="10003767at2759"/>
<evidence type="ECO:0000256" key="1">
    <source>
        <dbReference type="SAM" id="MobiDB-lite"/>
    </source>
</evidence>
<dbReference type="EMBL" id="KQ947429">
    <property type="protein sequence ID" value="KUJ10398.1"/>
    <property type="molecule type" value="Genomic_DNA"/>
</dbReference>
<sequence>MSRSIVVSVDWLVVLDYETKERNVIRFVLFPDIGLGYNHMVPLTLSTIPPLMDAPWNYDESGSPKDTELMQKSVDQKDYIAAVRQEEDRSDGNSRCLSEALEHSRKR</sequence>
<organism evidence="2 3">
    <name type="scientific">Mollisia scopiformis</name>
    <name type="common">Conifer needle endophyte fungus</name>
    <name type="synonym">Phialocephala scopiformis</name>
    <dbReference type="NCBI Taxonomy" id="149040"/>
    <lineage>
        <taxon>Eukaryota</taxon>
        <taxon>Fungi</taxon>
        <taxon>Dikarya</taxon>
        <taxon>Ascomycota</taxon>
        <taxon>Pezizomycotina</taxon>
        <taxon>Leotiomycetes</taxon>
        <taxon>Helotiales</taxon>
        <taxon>Mollisiaceae</taxon>
        <taxon>Mollisia</taxon>
    </lineage>
</organism>
<dbReference type="AlphaFoldDB" id="A0A132BDD8"/>
<dbReference type="RefSeq" id="XP_018064753.1">
    <property type="nucleotide sequence ID" value="XM_018218831.1"/>
</dbReference>
<keyword evidence="3" id="KW-1185">Reference proteome</keyword>
<evidence type="ECO:0000313" key="2">
    <source>
        <dbReference type="EMBL" id="KUJ10398.1"/>
    </source>
</evidence>
<evidence type="ECO:0000313" key="3">
    <source>
        <dbReference type="Proteomes" id="UP000070700"/>
    </source>
</evidence>
<name>A0A132BDD8_MOLSC</name>
<proteinExistence type="predicted"/>
<dbReference type="GeneID" id="28828557"/>
<dbReference type="KEGG" id="psco:LY89DRAFT_723625"/>
<dbReference type="InParanoid" id="A0A132BDD8"/>
<accession>A0A132BDD8</accession>
<feature type="region of interest" description="Disordered" evidence="1">
    <location>
        <begin position="84"/>
        <end position="107"/>
    </location>
</feature>